<dbReference type="Proteomes" id="UP000886501">
    <property type="component" value="Unassembled WGS sequence"/>
</dbReference>
<reference evidence="1" key="2">
    <citation type="journal article" date="2020" name="Nat. Commun.">
        <title>Large-scale genome sequencing of mycorrhizal fungi provides insights into the early evolution of symbiotic traits.</title>
        <authorList>
            <person name="Miyauchi S."/>
            <person name="Kiss E."/>
            <person name="Kuo A."/>
            <person name="Drula E."/>
            <person name="Kohler A."/>
            <person name="Sanchez-Garcia M."/>
            <person name="Morin E."/>
            <person name="Andreopoulos B."/>
            <person name="Barry K.W."/>
            <person name="Bonito G."/>
            <person name="Buee M."/>
            <person name="Carver A."/>
            <person name="Chen C."/>
            <person name="Cichocki N."/>
            <person name="Clum A."/>
            <person name="Culley D."/>
            <person name="Crous P.W."/>
            <person name="Fauchery L."/>
            <person name="Girlanda M."/>
            <person name="Hayes R.D."/>
            <person name="Keri Z."/>
            <person name="LaButti K."/>
            <person name="Lipzen A."/>
            <person name="Lombard V."/>
            <person name="Magnuson J."/>
            <person name="Maillard F."/>
            <person name="Murat C."/>
            <person name="Nolan M."/>
            <person name="Ohm R.A."/>
            <person name="Pangilinan J."/>
            <person name="Pereira M.F."/>
            <person name="Perotto S."/>
            <person name="Peter M."/>
            <person name="Pfister S."/>
            <person name="Riley R."/>
            <person name="Sitrit Y."/>
            <person name="Stielow J.B."/>
            <person name="Szollosi G."/>
            <person name="Zifcakova L."/>
            <person name="Stursova M."/>
            <person name="Spatafora J.W."/>
            <person name="Tedersoo L."/>
            <person name="Vaario L.M."/>
            <person name="Yamada A."/>
            <person name="Yan M."/>
            <person name="Wang P."/>
            <person name="Xu J."/>
            <person name="Bruns T."/>
            <person name="Baldrian P."/>
            <person name="Vilgalys R."/>
            <person name="Dunand C."/>
            <person name="Henrissat B."/>
            <person name="Grigoriev I.V."/>
            <person name="Hibbett D."/>
            <person name="Nagy L.G."/>
            <person name="Martin F.M."/>
        </authorList>
    </citation>
    <scope>NUCLEOTIDE SEQUENCE</scope>
    <source>
        <strain evidence="1">P2</strain>
    </source>
</reference>
<sequence>MTTTIYNVAYPNPSLDPLDRFCQCRVGSETDWTDLLSQLYDDYPGHTEDLKDATLWKVIDPKLKKADLYNDSLQTVYDWIHNKDEGAMLPRDDPLVGSFPDGPHDQSLRQLDIVVVTPDSTSW</sequence>
<name>A0ACB6Z0Y5_THEGA</name>
<comment type="caution">
    <text evidence="1">The sequence shown here is derived from an EMBL/GenBank/DDBJ whole genome shotgun (WGS) entry which is preliminary data.</text>
</comment>
<evidence type="ECO:0000313" key="2">
    <source>
        <dbReference type="Proteomes" id="UP000886501"/>
    </source>
</evidence>
<keyword evidence="2" id="KW-1185">Reference proteome</keyword>
<dbReference type="EMBL" id="MU118260">
    <property type="protein sequence ID" value="KAF9643228.1"/>
    <property type="molecule type" value="Genomic_DNA"/>
</dbReference>
<accession>A0ACB6Z0Y5</accession>
<reference evidence="1" key="1">
    <citation type="submission" date="2019-10" db="EMBL/GenBank/DDBJ databases">
        <authorList>
            <consortium name="DOE Joint Genome Institute"/>
            <person name="Kuo A."/>
            <person name="Miyauchi S."/>
            <person name="Kiss E."/>
            <person name="Drula E."/>
            <person name="Kohler A."/>
            <person name="Sanchez-Garcia M."/>
            <person name="Andreopoulos B."/>
            <person name="Barry K.W."/>
            <person name="Bonito G."/>
            <person name="Buee M."/>
            <person name="Carver A."/>
            <person name="Chen C."/>
            <person name="Cichocki N."/>
            <person name="Clum A."/>
            <person name="Culley D."/>
            <person name="Crous P.W."/>
            <person name="Fauchery L."/>
            <person name="Girlanda M."/>
            <person name="Hayes R."/>
            <person name="Keri Z."/>
            <person name="Labutti K."/>
            <person name="Lipzen A."/>
            <person name="Lombard V."/>
            <person name="Magnuson J."/>
            <person name="Maillard F."/>
            <person name="Morin E."/>
            <person name="Murat C."/>
            <person name="Nolan M."/>
            <person name="Ohm R."/>
            <person name="Pangilinan J."/>
            <person name="Pereira M."/>
            <person name="Perotto S."/>
            <person name="Peter M."/>
            <person name="Riley R."/>
            <person name="Sitrit Y."/>
            <person name="Stielow B."/>
            <person name="Szollosi G."/>
            <person name="Zifcakova L."/>
            <person name="Stursova M."/>
            <person name="Spatafora J.W."/>
            <person name="Tedersoo L."/>
            <person name="Vaario L.-M."/>
            <person name="Yamada A."/>
            <person name="Yan M."/>
            <person name="Wang P."/>
            <person name="Xu J."/>
            <person name="Bruns T."/>
            <person name="Baldrian P."/>
            <person name="Vilgalys R."/>
            <person name="Henrissat B."/>
            <person name="Grigoriev I.V."/>
            <person name="Hibbett D."/>
            <person name="Nagy L.G."/>
            <person name="Martin F.M."/>
        </authorList>
    </citation>
    <scope>NUCLEOTIDE SEQUENCE</scope>
    <source>
        <strain evidence="1">P2</strain>
    </source>
</reference>
<protein>
    <submittedName>
        <fullName evidence="1">Uncharacterized protein</fullName>
    </submittedName>
</protein>
<evidence type="ECO:0000313" key="1">
    <source>
        <dbReference type="EMBL" id="KAF9643228.1"/>
    </source>
</evidence>
<gene>
    <name evidence="1" type="ORF">BDM02DRAFT_1692222</name>
</gene>
<proteinExistence type="predicted"/>
<organism evidence="1 2">
    <name type="scientific">Thelephora ganbajun</name>
    <name type="common">Ganba fungus</name>
    <dbReference type="NCBI Taxonomy" id="370292"/>
    <lineage>
        <taxon>Eukaryota</taxon>
        <taxon>Fungi</taxon>
        <taxon>Dikarya</taxon>
        <taxon>Basidiomycota</taxon>
        <taxon>Agaricomycotina</taxon>
        <taxon>Agaricomycetes</taxon>
        <taxon>Thelephorales</taxon>
        <taxon>Thelephoraceae</taxon>
        <taxon>Thelephora</taxon>
    </lineage>
</organism>